<dbReference type="InterPro" id="IPR003439">
    <property type="entry name" value="ABC_transporter-like_ATP-bd"/>
</dbReference>
<keyword evidence="2" id="KW-0813">Transport</keyword>
<reference evidence="7" key="1">
    <citation type="submission" date="2018-09" db="EMBL/GenBank/DDBJ databases">
        <authorList>
            <person name="Zhu H."/>
        </authorList>
    </citation>
    <scope>NUCLEOTIDE SEQUENCE [LARGE SCALE GENOMIC DNA]</scope>
    <source>
        <strain evidence="7">K2R23-3</strain>
    </source>
</reference>
<evidence type="ECO:0000256" key="3">
    <source>
        <dbReference type="ARBA" id="ARBA00022741"/>
    </source>
</evidence>
<dbReference type="CDD" id="cd03230">
    <property type="entry name" value="ABC_DR_subfamily_A"/>
    <property type="match status" value="1"/>
</dbReference>
<dbReference type="InterPro" id="IPR027417">
    <property type="entry name" value="P-loop_NTPase"/>
</dbReference>
<keyword evidence="4 6" id="KW-0067">ATP-binding</keyword>
<keyword evidence="3" id="KW-0547">Nucleotide-binding</keyword>
<evidence type="ECO:0000259" key="5">
    <source>
        <dbReference type="PROSITE" id="PS50893"/>
    </source>
</evidence>
<dbReference type="Pfam" id="PF13732">
    <property type="entry name" value="DrrA1-3_C"/>
    <property type="match status" value="1"/>
</dbReference>
<gene>
    <name evidence="6" type="ORF">D3873_12800</name>
</gene>
<evidence type="ECO:0000313" key="6">
    <source>
        <dbReference type="EMBL" id="AYC30658.1"/>
    </source>
</evidence>
<proteinExistence type="inferred from homology"/>
<dbReference type="RefSeq" id="WP_119884371.1">
    <property type="nucleotide sequence ID" value="NZ_CP032418.1"/>
</dbReference>
<evidence type="ECO:0000256" key="4">
    <source>
        <dbReference type="ARBA" id="ARBA00022840"/>
    </source>
</evidence>
<dbReference type="SMART" id="SM00382">
    <property type="entry name" value="AAA"/>
    <property type="match status" value="1"/>
</dbReference>
<dbReference type="PROSITE" id="PS00211">
    <property type="entry name" value="ABC_TRANSPORTER_1"/>
    <property type="match status" value="1"/>
</dbReference>
<dbReference type="InterPro" id="IPR017871">
    <property type="entry name" value="ABC_transporter-like_CS"/>
</dbReference>
<dbReference type="PANTHER" id="PTHR43335:SF11">
    <property type="entry name" value="ABC TRANSPORTER RELATED"/>
    <property type="match status" value="1"/>
</dbReference>
<dbReference type="PANTHER" id="PTHR43335">
    <property type="entry name" value="ABC TRANSPORTER, ATP-BINDING PROTEIN"/>
    <property type="match status" value="1"/>
</dbReference>
<keyword evidence="7" id="KW-1185">Reference proteome</keyword>
<protein>
    <submittedName>
        <fullName evidence="6">ABC transporter ATP-binding protein</fullName>
    </submittedName>
</protein>
<evidence type="ECO:0000313" key="7">
    <source>
        <dbReference type="Proteomes" id="UP000265725"/>
    </source>
</evidence>
<dbReference type="Gene3D" id="3.40.50.300">
    <property type="entry name" value="P-loop containing nucleotide triphosphate hydrolases"/>
    <property type="match status" value="1"/>
</dbReference>
<sequence>MSTLLEVQHLSKYFQQFIAVDDISFTLNKGTSTALIGANGSGKTTTLSMLATLLQPTNGTIYWEGKPSQDIRPFVGFLPQYPMFYPWMTATEYVQLSAKLHGLESKGLLTKVNETLEAVGLSEVGKKKIGGFSGGMKQRLGLAQAIIHQPQLLLLDEPVSALDPVGRRDVMTILKNLLPEMTILYSTHILNDAEEMTDQLLFLSKGKVVEQGSLFDVKNRHAEPAIVVEFHSTEEAEAFQKLISYPSRRQDEKVWIDSSSEYVNVSTIMRELVEHHFSIVSINEKTTSLEELFMKVVAER</sequence>
<dbReference type="SUPFAM" id="SSF52540">
    <property type="entry name" value="P-loop containing nucleoside triphosphate hydrolases"/>
    <property type="match status" value="1"/>
</dbReference>
<dbReference type="EMBL" id="CP032418">
    <property type="protein sequence ID" value="AYC30658.1"/>
    <property type="molecule type" value="Genomic_DNA"/>
</dbReference>
<dbReference type="OrthoDB" id="9804819at2"/>
<name>A0A385YYF4_9BACL</name>
<organism evidence="6 7">
    <name type="scientific">Paenisporosarcina cavernae</name>
    <dbReference type="NCBI Taxonomy" id="2320858"/>
    <lineage>
        <taxon>Bacteria</taxon>
        <taxon>Bacillati</taxon>
        <taxon>Bacillota</taxon>
        <taxon>Bacilli</taxon>
        <taxon>Bacillales</taxon>
        <taxon>Caryophanaceae</taxon>
        <taxon>Paenisporosarcina</taxon>
    </lineage>
</organism>
<comment type="similarity">
    <text evidence="1">Belongs to the ABC transporter superfamily.</text>
</comment>
<dbReference type="Pfam" id="PF00005">
    <property type="entry name" value="ABC_tran"/>
    <property type="match status" value="1"/>
</dbReference>
<dbReference type="GO" id="GO:0005524">
    <property type="term" value="F:ATP binding"/>
    <property type="evidence" value="ECO:0007669"/>
    <property type="project" value="UniProtKB-KW"/>
</dbReference>
<dbReference type="AlphaFoldDB" id="A0A385YYF4"/>
<dbReference type="PROSITE" id="PS50893">
    <property type="entry name" value="ABC_TRANSPORTER_2"/>
    <property type="match status" value="1"/>
</dbReference>
<dbReference type="GO" id="GO:0016887">
    <property type="term" value="F:ATP hydrolysis activity"/>
    <property type="evidence" value="ECO:0007669"/>
    <property type="project" value="InterPro"/>
</dbReference>
<evidence type="ECO:0000256" key="2">
    <source>
        <dbReference type="ARBA" id="ARBA00022448"/>
    </source>
</evidence>
<feature type="domain" description="ABC transporter" evidence="5">
    <location>
        <begin position="5"/>
        <end position="230"/>
    </location>
</feature>
<accession>A0A385YYF4</accession>
<dbReference type="InterPro" id="IPR003593">
    <property type="entry name" value="AAA+_ATPase"/>
</dbReference>
<dbReference type="KEGG" id="paek:D3873_12800"/>
<dbReference type="Proteomes" id="UP000265725">
    <property type="component" value="Chromosome"/>
</dbReference>
<evidence type="ECO:0000256" key="1">
    <source>
        <dbReference type="ARBA" id="ARBA00005417"/>
    </source>
</evidence>
<dbReference type="InterPro" id="IPR025302">
    <property type="entry name" value="DrrA1/2-like_C"/>
</dbReference>